<name>A0A0A1MWP8_9BACI</name>
<evidence type="ECO:0000313" key="4">
    <source>
        <dbReference type="Proteomes" id="UP000040453"/>
    </source>
</evidence>
<dbReference type="GO" id="GO:0003824">
    <property type="term" value="F:catalytic activity"/>
    <property type="evidence" value="ECO:0007669"/>
    <property type="project" value="InterPro"/>
</dbReference>
<sequence length="152" mass="17464">MNSPECPFCYPSLIKNQQIILENEKAMFLQLEEAKEPGRSLEGAGVIVTKAHRVYPFDLTDGEWLAIKDLLQRAKNLIDEKHVPSGYNIGWNSGEAAGQHIMHAHLHVLPRYEDEQMRGKGIRYLFKHALNRRQGKKEINLAAARKRLHNKK</sequence>
<dbReference type="SUPFAM" id="SSF54197">
    <property type="entry name" value="HIT-like"/>
    <property type="match status" value="1"/>
</dbReference>
<dbReference type="Gene3D" id="3.30.428.10">
    <property type="entry name" value="HIT-like"/>
    <property type="match status" value="1"/>
</dbReference>
<dbReference type="AlphaFoldDB" id="A0A0A1MWP8"/>
<evidence type="ECO:0000313" key="3">
    <source>
        <dbReference type="EMBL" id="CEI84009.1"/>
    </source>
</evidence>
<dbReference type="RefSeq" id="WP_042534561.1">
    <property type="nucleotide sequence ID" value="NZ_CDGG01000001.1"/>
</dbReference>
<dbReference type="InterPro" id="IPR011146">
    <property type="entry name" value="HIT-like"/>
</dbReference>
<feature type="domain" description="HIT" evidence="2">
    <location>
        <begin position="43"/>
        <end position="118"/>
    </location>
</feature>
<dbReference type="PANTHER" id="PTHR42997">
    <property type="entry name" value="HIT FAMILY HYDROLASE"/>
    <property type="match status" value="1"/>
</dbReference>
<dbReference type="STRING" id="545501.BN997_03942"/>
<dbReference type="PROSITE" id="PS51084">
    <property type="entry name" value="HIT_2"/>
    <property type="match status" value="1"/>
</dbReference>
<dbReference type="Proteomes" id="UP000040453">
    <property type="component" value="Unassembled WGS sequence"/>
</dbReference>
<dbReference type="PANTHER" id="PTHR42997:SF1">
    <property type="entry name" value="AP-4-A PHOSPHORYLASE"/>
    <property type="match status" value="1"/>
</dbReference>
<protein>
    <recommendedName>
        <fullName evidence="2">HIT domain-containing protein</fullName>
    </recommendedName>
</protein>
<feature type="short sequence motif" description="Histidine triad motif" evidence="1">
    <location>
        <begin position="103"/>
        <end position="107"/>
    </location>
</feature>
<dbReference type="Pfam" id="PF01230">
    <property type="entry name" value="HIT"/>
    <property type="match status" value="1"/>
</dbReference>
<evidence type="ECO:0000259" key="2">
    <source>
        <dbReference type="PROSITE" id="PS51084"/>
    </source>
</evidence>
<dbReference type="OrthoDB" id="9784774at2"/>
<evidence type="ECO:0000256" key="1">
    <source>
        <dbReference type="PROSITE-ProRule" id="PRU00464"/>
    </source>
</evidence>
<dbReference type="InterPro" id="IPR052908">
    <property type="entry name" value="AP-4-A_phosphorylase"/>
</dbReference>
<proteinExistence type="predicted"/>
<keyword evidence="4" id="KW-1185">Reference proteome</keyword>
<organism evidence="3 4">
    <name type="scientific">Oceanobacillus oncorhynchi</name>
    <dbReference type="NCBI Taxonomy" id="545501"/>
    <lineage>
        <taxon>Bacteria</taxon>
        <taxon>Bacillati</taxon>
        <taxon>Bacillota</taxon>
        <taxon>Bacilli</taxon>
        <taxon>Bacillales</taxon>
        <taxon>Bacillaceae</taxon>
        <taxon>Oceanobacillus</taxon>
    </lineage>
</organism>
<dbReference type="EMBL" id="CDGG01000001">
    <property type="protein sequence ID" value="CEI84009.1"/>
    <property type="molecule type" value="Genomic_DNA"/>
</dbReference>
<reference evidence="3 4" key="1">
    <citation type="submission" date="2014-11" db="EMBL/GenBank/DDBJ databases">
        <authorList>
            <person name="Urmite Genomes Urmite Genomes"/>
        </authorList>
    </citation>
    <scope>NUCLEOTIDE SEQUENCE [LARGE SCALE GENOMIC DNA]</scope>
    <source>
        <strain evidence="3 4">Oc5</strain>
    </source>
</reference>
<dbReference type="InterPro" id="IPR036265">
    <property type="entry name" value="HIT-like_sf"/>
</dbReference>
<accession>A0A0A1MWP8</accession>
<gene>
    <name evidence="3" type="ORF">BN997_03942</name>
</gene>